<evidence type="ECO:0000313" key="4">
    <source>
        <dbReference type="Proteomes" id="UP000036395"/>
    </source>
</evidence>
<comment type="caution">
    <text evidence="2">The sequence shown here is derived from an EMBL/GenBank/DDBJ whole genome shotgun (WGS) entry which is preliminary data.</text>
</comment>
<keyword evidence="5" id="KW-1185">Reference proteome</keyword>
<evidence type="ECO:0000256" key="1">
    <source>
        <dbReference type="SAM" id="Phobius"/>
    </source>
</evidence>
<protein>
    <submittedName>
        <fullName evidence="2">Uncharacterized protein</fullName>
    </submittedName>
</protein>
<name>A0A0J6JKT6_PSETA</name>
<keyword evidence="1" id="KW-0472">Membrane</keyword>
<feature type="transmembrane region" description="Helical" evidence="1">
    <location>
        <begin position="37"/>
        <end position="70"/>
    </location>
</feature>
<gene>
    <name evidence="3" type="ORF">SAMN04490203_2556</name>
    <name evidence="2" type="ORF">TU78_14580</name>
</gene>
<dbReference type="OrthoDB" id="7024525at2"/>
<organism evidence="2 4">
    <name type="scientific">Pseudomonas taetrolens</name>
    <dbReference type="NCBI Taxonomy" id="47884"/>
    <lineage>
        <taxon>Bacteria</taxon>
        <taxon>Pseudomonadati</taxon>
        <taxon>Pseudomonadota</taxon>
        <taxon>Gammaproteobacteria</taxon>
        <taxon>Pseudomonadales</taxon>
        <taxon>Pseudomonadaceae</taxon>
        <taxon>Pseudomonas</taxon>
    </lineage>
</organism>
<sequence length="81" mass="8542">MFSRIIVGVLIGVAAAFIFNGRLSIDPKTLQILQGFVGVVAIGFIAASFMFGAVFGLMAVGEIAIGYFAYTKLFQSGSTRS</sequence>
<dbReference type="RefSeq" id="WP_048382208.1">
    <property type="nucleotide sequence ID" value="NZ_FNRS01000001.1"/>
</dbReference>
<dbReference type="Proteomes" id="UP000183155">
    <property type="component" value="Unassembled WGS sequence"/>
</dbReference>
<dbReference type="EMBL" id="JYLA01000005">
    <property type="protein sequence ID" value="KMM84432.1"/>
    <property type="molecule type" value="Genomic_DNA"/>
</dbReference>
<evidence type="ECO:0000313" key="2">
    <source>
        <dbReference type="EMBL" id="KMM84432.1"/>
    </source>
</evidence>
<dbReference type="STRING" id="47884.SAMN04490203_2556"/>
<keyword evidence="1" id="KW-1133">Transmembrane helix</keyword>
<reference evidence="2 4" key="1">
    <citation type="submission" date="2015-02" db="EMBL/GenBank/DDBJ databases">
        <title>Pseudomonas helleri sp. nov. and Pseudomonas weihenstephanensis sp. nov., isolated from raw cows milk.</title>
        <authorList>
            <person name="von Neubeck M."/>
            <person name="Huptas C."/>
            <person name="Wenning M."/>
            <person name="Scherer S."/>
        </authorList>
    </citation>
    <scope>NUCLEOTIDE SEQUENCE [LARGE SCALE GENOMIC DNA]</scope>
    <source>
        <strain evidence="2 4">DSM 21104</strain>
    </source>
</reference>
<accession>A0A0J6JKT6</accession>
<evidence type="ECO:0000313" key="3">
    <source>
        <dbReference type="EMBL" id="SEC51283.1"/>
    </source>
</evidence>
<reference evidence="3 5" key="2">
    <citation type="submission" date="2016-10" db="EMBL/GenBank/DDBJ databases">
        <authorList>
            <person name="Varghese N."/>
            <person name="Submissions S."/>
        </authorList>
    </citation>
    <scope>NUCLEOTIDE SEQUENCE [LARGE SCALE GENOMIC DNA]</scope>
    <source>
        <strain evidence="3 5">BS3652</strain>
    </source>
</reference>
<keyword evidence="1" id="KW-0812">Transmembrane</keyword>
<proteinExistence type="predicted"/>
<evidence type="ECO:0000313" key="5">
    <source>
        <dbReference type="Proteomes" id="UP000183155"/>
    </source>
</evidence>
<dbReference type="EMBL" id="FNRS01000001">
    <property type="protein sequence ID" value="SEC51283.1"/>
    <property type="molecule type" value="Genomic_DNA"/>
</dbReference>
<feature type="transmembrane region" description="Helical" evidence="1">
    <location>
        <begin position="6"/>
        <end position="25"/>
    </location>
</feature>
<dbReference type="PATRIC" id="fig|47884.3.peg.3379"/>
<dbReference type="AlphaFoldDB" id="A0A0J6JKT6"/>
<dbReference type="Proteomes" id="UP000036395">
    <property type="component" value="Unassembled WGS sequence"/>
</dbReference>